<evidence type="ECO:0000313" key="3">
    <source>
        <dbReference type="Proteomes" id="UP000807342"/>
    </source>
</evidence>
<organism evidence="2 3">
    <name type="scientific">Macrolepiota fuliginosa MF-IS2</name>
    <dbReference type="NCBI Taxonomy" id="1400762"/>
    <lineage>
        <taxon>Eukaryota</taxon>
        <taxon>Fungi</taxon>
        <taxon>Dikarya</taxon>
        <taxon>Basidiomycota</taxon>
        <taxon>Agaricomycotina</taxon>
        <taxon>Agaricomycetes</taxon>
        <taxon>Agaricomycetidae</taxon>
        <taxon>Agaricales</taxon>
        <taxon>Agaricineae</taxon>
        <taxon>Agaricaceae</taxon>
        <taxon>Macrolepiota</taxon>
    </lineage>
</organism>
<dbReference type="EMBL" id="MU152183">
    <property type="protein sequence ID" value="KAF9440910.1"/>
    <property type="molecule type" value="Genomic_DNA"/>
</dbReference>
<dbReference type="AlphaFoldDB" id="A0A9P5WYY9"/>
<gene>
    <name evidence="2" type="ORF">P691DRAFT_781109</name>
</gene>
<name>A0A9P5WYY9_9AGAR</name>
<proteinExistence type="predicted"/>
<comment type="caution">
    <text evidence="2">The sequence shown here is derived from an EMBL/GenBank/DDBJ whole genome shotgun (WGS) entry which is preliminary data.</text>
</comment>
<evidence type="ECO:0000313" key="2">
    <source>
        <dbReference type="EMBL" id="KAF9440910.1"/>
    </source>
</evidence>
<protein>
    <submittedName>
        <fullName evidence="2">Uncharacterized protein</fullName>
    </submittedName>
</protein>
<sequence length="207" mass="22162">MTVHGMNVTGTTITGYTILKHLWHDALDEFQDVPDPRRLTGFFESAGGVQLQIFIEFEPYIAQSVADVRAVARNLVASSGWNVGMVTVTDVPTSSNSGRIYWTDEMVVLVIEPSTKFKQFEDPHPSHASTPSGHLPGGLDQGAPDNCGTKKYSAAEKVEKGGGKATGGGRPTAAEWYYIALASRGQPDYGQIVQITLSSERSSAGGS</sequence>
<dbReference type="Proteomes" id="UP000807342">
    <property type="component" value="Unassembled WGS sequence"/>
</dbReference>
<reference evidence="2" key="1">
    <citation type="submission" date="2020-11" db="EMBL/GenBank/DDBJ databases">
        <authorList>
            <consortium name="DOE Joint Genome Institute"/>
            <person name="Ahrendt S."/>
            <person name="Riley R."/>
            <person name="Andreopoulos W."/>
            <person name="Labutti K."/>
            <person name="Pangilinan J."/>
            <person name="Ruiz-Duenas F.J."/>
            <person name="Barrasa J.M."/>
            <person name="Sanchez-Garcia M."/>
            <person name="Camarero S."/>
            <person name="Miyauchi S."/>
            <person name="Serrano A."/>
            <person name="Linde D."/>
            <person name="Babiker R."/>
            <person name="Drula E."/>
            <person name="Ayuso-Fernandez I."/>
            <person name="Pacheco R."/>
            <person name="Padilla G."/>
            <person name="Ferreira P."/>
            <person name="Barriuso J."/>
            <person name="Kellner H."/>
            <person name="Castanera R."/>
            <person name="Alfaro M."/>
            <person name="Ramirez L."/>
            <person name="Pisabarro A.G."/>
            <person name="Kuo A."/>
            <person name="Tritt A."/>
            <person name="Lipzen A."/>
            <person name="He G."/>
            <person name="Yan M."/>
            <person name="Ng V."/>
            <person name="Cullen D."/>
            <person name="Martin F."/>
            <person name="Rosso M.-N."/>
            <person name="Henrissat B."/>
            <person name="Hibbett D."/>
            <person name="Martinez A.T."/>
            <person name="Grigoriev I.V."/>
        </authorList>
    </citation>
    <scope>NUCLEOTIDE SEQUENCE</scope>
    <source>
        <strain evidence="2">MF-IS2</strain>
    </source>
</reference>
<evidence type="ECO:0000256" key="1">
    <source>
        <dbReference type="SAM" id="MobiDB-lite"/>
    </source>
</evidence>
<feature type="region of interest" description="Disordered" evidence="1">
    <location>
        <begin position="120"/>
        <end position="148"/>
    </location>
</feature>
<accession>A0A9P5WYY9</accession>
<keyword evidence="3" id="KW-1185">Reference proteome</keyword>